<gene>
    <name evidence="2" type="ORF">DAY19_13700</name>
</gene>
<reference evidence="3" key="1">
    <citation type="journal article" date="2019" name="Int. J. Syst. Evol. Microbiol.">
        <title>Halobacteriovorax valvorus sp. nov., a novel prokaryotic predator isolated from coastal seawater of China.</title>
        <authorList>
            <person name="Chen M.-X."/>
        </authorList>
    </citation>
    <scope>NUCLEOTIDE SEQUENCE [LARGE SCALE GENOMIC DNA]</scope>
    <source>
        <strain evidence="3">BL9</strain>
    </source>
</reference>
<keyword evidence="1" id="KW-0732">Signal</keyword>
<proteinExistence type="predicted"/>
<evidence type="ECO:0000256" key="1">
    <source>
        <dbReference type="SAM" id="SignalP"/>
    </source>
</evidence>
<protein>
    <recommendedName>
        <fullName evidence="4">Lipoprotein</fullName>
    </recommendedName>
</protein>
<comment type="caution">
    <text evidence="2">The sequence shown here is derived from an EMBL/GenBank/DDBJ whole genome shotgun (WGS) entry which is preliminary data.</text>
</comment>
<evidence type="ECO:0000313" key="2">
    <source>
        <dbReference type="EMBL" id="RZF21030.1"/>
    </source>
</evidence>
<evidence type="ECO:0008006" key="4">
    <source>
        <dbReference type="Google" id="ProtNLM"/>
    </source>
</evidence>
<keyword evidence="3" id="KW-1185">Reference proteome</keyword>
<dbReference type="EMBL" id="QDKL01000003">
    <property type="protein sequence ID" value="RZF21030.1"/>
    <property type="molecule type" value="Genomic_DNA"/>
</dbReference>
<evidence type="ECO:0000313" key="3">
    <source>
        <dbReference type="Proteomes" id="UP000443582"/>
    </source>
</evidence>
<dbReference type="RefSeq" id="WP_115363427.1">
    <property type="nucleotide sequence ID" value="NZ_QDKL01000003.1"/>
</dbReference>
<name>A0ABY0IEK7_9BACT</name>
<sequence length="395" mass="45144">MLKNATLVLAFVFLVISCGAPEGESQSKPNIQKQESRLEASTKVNFTCFEDGQCSDSFVLSINSASDFPLYCTGYLANKNHMIVPSHCLAKASCEQIAAKTISGEILKCKSIEDHNTKIDKKKTFNGEFSVVELTPSLEGELTPVSDSKMRDFHYYQLWYVRKNLGNSGYQLRRMRYNCRKTTDNVIFPGNNYDSSVVAMKNCNLKNEAMGAAVVDTRSGEVLGLVHDAISEDKTYRRFMHGRRGTSLTLATPINCILKEFNMETKSYDDSLKYCNRPVYRPGTENFSKQLKSLFTFSSTRSIKNVFTRLTSDELTGEVKREFFAMEYEVLPYRYPRVKVCRFNPYLDRNYEVYGGDYTLGCYDEKLNVVYKETQMENSFSIYDDFGNLAIKVHY</sequence>
<dbReference type="PROSITE" id="PS51257">
    <property type="entry name" value="PROKAR_LIPOPROTEIN"/>
    <property type="match status" value="1"/>
</dbReference>
<feature type="chain" id="PRO_5047074742" description="Lipoprotein" evidence="1">
    <location>
        <begin position="21"/>
        <end position="395"/>
    </location>
</feature>
<accession>A0ABY0IEK7</accession>
<feature type="signal peptide" evidence="1">
    <location>
        <begin position="1"/>
        <end position="20"/>
    </location>
</feature>
<dbReference type="Proteomes" id="UP000443582">
    <property type="component" value="Unassembled WGS sequence"/>
</dbReference>
<organism evidence="2 3">
    <name type="scientific">Halobacteriovorax vibrionivorans</name>
    <dbReference type="NCBI Taxonomy" id="2152716"/>
    <lineage>
        <taxon>Bacteria</taxon>
        <taxon>Pseudomonadati</taxon>
        <taxon>Bdellovibrionota</taxon>
        <taxon>Bacteriovoracia</taxon>
        <taxon>Bacteriovoracales</taxon>
        <taxon>Halobacteriovoraceae</taxon>
        <taxon>Halobacteriovorax</taxon>
    </lineage>
</organism>